<accession>A0ABP9WWZ5</accession>
<evidence type="ECO:0000256" key="3">
    <source>
        <dbReference type="SAM" id="SignalP"/>
    </source>
</evidence>
<dbReference type="EMBL" id="BAABRU010000004">
    <property type="protein sequence ID" value="GAA5527727.1"/>
    <property type="molecule type" value="Genomic_DNA"/>
</dbReference>
<sequence length="297" mass="31025">MKQWMSRMLLGVLAIALSGCVASQVETTISGDGSGTNTFKVGMDAETMAMMASMGGTEGEDPFKQTRDDVSGYPAEWAATTSDWKEKLGETEFQGVQINMKFANVATLNEQLSQFLSDSGSSDSPTGQALSNLKITDDGETFTVSGNAMATDLAAAAESEGAGMPGMGDSLKKAVIVWQVTLPGEVSSVEPTDIATVNGNTVTWKIPVDKTATYTLKAVSTKSGGGAGGSNLPLILGGVGLLVVLAGVGFFVMSRRKAAPVAAGYQQYGGQTYDPNAQGQNQQQGYYDPNNDPNRKQ</sequence>
<dbReference type="InterPro" id="IPR053807">
    <property type="entry name" value="LppM"/>
</dbReference>
<feature type="transmembrane region" description="Helical" evidence="2">
    <location>
        <begin position="232"/>
        <end position="252"/>
    </location>
</feature>
<comment type="caution">
    <text evidence="5">The sequence shown here is derived from an EMBL/GenBank/DDBJ whole genome shotgun (WGS) entry which is preliminary data.</text>
</comment>
<name>A0ABP9WWZ5_9CHLR</name>
<dbReference type="PROSITE" id="PS51257">
    <property type="entry name" value="PROKAR_LIPOPROTEIN"/>
    <property type="match status" value="1"/>
</dbReference>
<keyword evidence="2" id="KW-0812">Transmembrane</keyword>
<evidence type="ECO:0000313" key="6">
    <source>
        <dbReference type="Proteomes" id="UP001428290"/>
    </source>
</evidence>
<gene>
    <name evidence="5" type="ORF">Hgul01_01520</name>
</gene>
<feature type="region of interest" description="Disordered" evidence="1">
    <location>
        <begin position="270"/>
        <end position="297"/>
    </location>
</feature>
<evidence type="ECO:0000256" key="2">
    <source>
        <dbReference type="SAM" id="Phobius"/>
    </source>
</evidence>
<evidence type="ECO:0000313" key="5">
    <source>
        <dbReference type="EMBL" id="GAA5527727.1"/>
    </source>
</evidence>
<keyword evidence="2" id="KW-0472">Membrane</keyword>
<dbReference type="RefSeq" id="WP_345721344.1">
    <property type="nucleotide sequence ID" value="NZ_BAABRU010000004.1"/>
</dbReference>
<feature type="domain" description="LppM" evidence="4">
    <location>
        <begin position="87"/>
        <end position="217"/>
    </location>
</feature>
<evidence type="ECO:0000256" key="1">
    <source>
        <dbReference type="SAM" id="MobiDB-lite"/>
    </source>
</evidence>
<dbReference type="Proteomes" id="UP001428290">
    <property type="component" value="Unassembled WGS sequence"/>
</dbReference>
<feature type="chain" id="PRO_5045320431" description="LppM domain-containing protein" evidence="3">
    <location>
        <begin position="24"/>
        <end position="297"/>
    </location>
</feature>
<organism evidence="5 6">
    <name type="scientific">Herpetosiphon gulosus</name>
    <dbReference type="NCBI Taxonomy" id="1973496"/>
    <lineage>
        <taxon>Bacteria</taxon>
        <taxon>Bacillati</taxon>
        <taxon>Chloroflexota</taxon>
        <taxon>Chloroflexia</taxon>
        <taxon>Herpetosiphonales</taxon>
        <taxon>Herpetosiphonaceae</taxon>
        <taxon>Herpetosiphon</taxon>
    </lineage>
</organism>
<evidence type="ECO:0000259" key="4">
    <source>
        <dbReference type="Pfam" id="PF21946"/>
    </source>
</evidence>
<reference evidence="5 6" key="1">
    <citation type="submission" date="2024-02" db="EMBL/GenBank/DDBJ databases">
        <title>Herpetosiphon gulosus NBRC 112829.</title>
        <authorList>
            <person name="Ichikawa N."/>
            <person name="Katano-Makiyama Y."/>
            <person name="Hidaka K."/>
        </authorList>
    </citation>
    <scope>NUCLEOTIDE SEQUENCE [LARGE SCALE GENOMIC DNA]</scope>
    <source>
        <strain evidence="5 6">NBRC 112829</strain>
    </source>
</reference>
<proteinExistence type="predicted"/>
<keyword evidence="6" id="KW-1185">Reference proteome</keyword>
<protein>
    <recommendedName>
        <fullName evidence="4">LppM domain-containing protein</fullName>
    </recommendedName>
</protein>
<feature type="signal peptide" evidence="3">
    <location>
        <begin position="1"/>
        <end position="23"/>
    </location>
</feature>
<feature type="compositionally biased region" description="Low complexity" evidence="1">
    <location>
        <begin position="273"/>
        <end position="297"/>
    </location>
</feature>
<keyword evidence="3" id="KW-0732">Signal</keyword>
<dbReference type="Pfam" id="PF21946">
    <property type="entry name" value="LppM"/>
    <property type="match status" value="1"/>
</dbReference>
<keyword evidence="2" id="KW-1133">Transmembrane helix</keyword>